<dbReference type="RefSeq" id="WP_083050337.1">
    <property type="nucleotide sequence ID" value="NZ_MWQY01000009.1"/>
</dbReference>
<dbReference type="AlphaFoldDB" id="A0A1Y1RY46"/>
<keyword evidence="5" id="KW-0456">Lyase</keyword>
<evidence type="ECO:0000256" key="1">
    <source>
        <dbReference type="ARBA" id="ARBA00012524"/>
    </source>
</evidence>
<dbReference type="Pfam" id="PF03802">
    <property type="entry name" value="CitX"/>
    <property type="match status" value="1"/>
</dbReference>
<evidence type="ECO:0000313" key="5">
    <source>
        <dbReference type="EMBL" id="ORC35389.1"/>
    </source>
</evidence>
<dbReference type="GO" id="GO:0050519">
    <property type="term" value="F:holo-citrate lyase synthase activity"/>
    <property type="evidence" value="ECO:0007669"/>
    <property type="project" value="UniProtKB-EC"/>
</dbReference>
<dbReference type="GO" id="GO:0016829">
    <property type="term" value="F:lyase activity"/>
    <property type="evidence" value="ECO:0007669"/>
    <property type="project" value="UniProtKB-KW"/>
</dbReference>
<sequence>MAALELQEILTARETRSRRIKSFLVRYRLPLIVLTLNIPGPDKTPKWAEQVFSAGIRVARETFSPLHEKTCRASSGFEWYGVVEGESLSLKKAAVGIEEAHPLGRLFDFDLHVPDAPQPDRRALGLEPRRCLACDRPAHECARSRRHELDELLRMIQSLLDACGSDQGYTLQK</sequence>
<keyword evidence="6" id="KW-1185">Reference proteome</keyword>
<accession>A0A1Y1RY46</accession>
<keyword evidence="2" id="KW-0808">Transferase</keyword>
<gene>
    <name evidence="5" type="ORF">B4O97_09465</name>
</gene>
<dbReference type="InterPro" id="IPR005551">
    <property type="entry name" value="CitX"/>
</dbReference>
<keyword evidence="3" id="KW-0548">Nucleotidyltransferase</keyword>
<dbReference type="OrthoDB" id="114886at2"/>
<proteinExistence type="predicted"/>
<dbReference type="Proteomes" id="UP000192343">
    <property type="component" value="Unassembled WGS sequence"/>
</dbReference>
<evidence type="ECO:0000256" key="3">
    <source>
        <dbReference type="ARBA" id="ARBA00022695"/>
    </source>
</evidence>
<dbReference type="EC" id="2.7.7.61" evidence="1"/>
<dbReference type="NCBIfam" id="TIGR03124">
    <property type="entry name" value="citrate_citX"/>
    <property type="match status" value="1"/>
</dbReference>
<dbReference type="EMBL" id="MWQY01000009">
    <property type="protein sequence ID" value="ORC35389.1"/>
    <property type="molecule type" value="Genomic_DNA"/>
</dbReference>
<evidence type="ECO:0000256" key="2">
    <source>
        <dbReference type="ARBA" id="ARBA00022679"/>
    </source>
</evidence>
<organism evidence="5 6">
    <name type="scientific">Marispirochaeta aestuarii</name>
    <dbReference type="NCBI Taxonomy" id="1963862"/>
    <lineage>
        <taxon>Bacteria</taxon>
        <taxon>Pseudomonadati</taxon>
        <taxon>Spirochaetota</taxon>
        <taxon>Spirochaetia</taxon>
        <taxon>Spirochaetales</taxon>
        <taxon>Spirochaetaceae</taxon>
        <taxon>Marispirochaeta</taxon>
    </lineage>
</organism>
<evidence type="ECO:0000256" key="4">
    <source>
        <dbReference type="ARBA" id="ARBA00048574"/>
    </source>
</evidence>
<protein>
    <recommendedName>
        <fullName evidence="1">citrate lyase holo-[acyl-carrier protein] synthase</fullName>
        <ecNumber evidence="1">2.7.7.61</ecNumber>
    </recommendedName>
</protein>
<comment type="catalytic activity">
    <reaction evidence="4">
        <text>apo-[citrate lyase ACP] + 2'-(5''-triphospho-alpha-D-ribosyl)-3'-dephospho-CoA = holo-[citrate lyase ACP] + diphosphate</text>
        <dbReference type="Rhea" id="RHEA:16333"/>
        <dbReference type="Rhea" id="RHEA-COMP:10157"/>
        <dbReference type="Rhea" id="RHEA-COMP:10158"/>
        <dbReference type="ChEBI" id="CHEBI:29999"/>
        <dbReference type="ChEBI" id="CHEBI:33019"/>
        <dbReference type="ChEBI" id="CHEBI:61378"/>
        <dbReference type="ChEBI" id="CHEBI:82683"/>
        <dbReference type="EC" id="2.7.7.61"/>
    </reaction>
</comment>
<dbReference type="STRING" id="1963862.B4O97_09465"/>
<evidence type="ECO:0000313" key="6">
    <source>
        <dbReference type="Proteomes" id="UP000192343"/>
    </source>
</evidence>
<reference evidence="5 6" key="1">
    <citation type="submission" date="2017-03" db="EMBL/GenBank/DDBJ databases">
        <title>Draft Genome sequence of Marispirochaeta sp. strain JC444.</title>
        <authorList>
            <person name="Shivani Y."/>
            <person name="Subhash Y."/>
            <person name="Sasikala C."/>
            <person name="Ramana C."/>
        </authorList>
    </citation>
    <scope>NUCLEOTIDE SEQUENCE [LARGE SCALE GENOMIC DNA]</scope>
    <source>
        <strain evidence="5 6">JC444</strain>
    </source>
</reference>
<name>A0A1Y1RY46_9SPIO</name>
<comment type="caution">
    <text evidence="5">The sequence shown here is derived from an EMBL/GenBank/DDBJ whole genome shotgun (WGS) entry which is preliminary data.</text>
</comment>
<dbReference type="GO" id="GO:0051191">
    <property type="term" value="P:prosthetic group biosynthetic process"/>
    <property type="evidence" value="ECO:0007669"/>
    <property type="project" value="InterPro"/>
</dbReference>